<reference evidence="12 13" key="1">
    <citation type="journal article" date="2018" name="MBio">
        <title>Comparative Genomics Reveals the Core Gene Toolbox for the Fungus-Insect Symbiosis.</title>
        <authorList>
            <person name="Wang Y."/>
            <person name="Stata M."/>
            <person name="Wang W."/>
            <person name="Stajich J.E."/>
            <person name="White M.M."/>
            <person name="Moncalvo J.M."/>
        </authorList>
    </citation>
    <scope>NUCLEOTIDE SEQUENCE [LARGE SCALE GENOMIC DNA]</scope>
    <source>
        <strain evidence="12 13">SC-DP-2</strain>
    </source>
</reference>
<dbReference type="PIRSF" id="PIRSF000239">
    <property type="entry name" value="AHPC"/>
    <property type="match status" value="1"/>
</dbReference>
<dbReference type="EMBL" id="MBFS01001307">
    <property type="protein sequence ID" value="PVV01175.1"/>
    <property type="molecule type" value="Genomic_DNA"/>
</dbReference>
<comment type="function">
    <text evidence="9">Thiol-specific peroxidase that catalyzes the reduction of hydrogen peroxide and organic hydroperoxides to water and alcohols, respectively.</text>
</comment>
<evidence type="ECO:0000256" key="2">
    <source>
        <dbReference type="ARBA" id="ARBA00013017"/>
    </source>
</evidence>
<dbReference type="InterPro" id="IPR024706">
    <property type="entry name" value="Peroxiredoxin_AhpC-typ"/>
</dbReference>
<dbReference type="CDD" id="cd03015">
    <property type="entry name" value="PRX_Typ2cys"/>
    <property type="match status" value="1"/>
</dbReference>
<dbReference type="OrthoDB" id="185659at2759"/>
<evidence type="ECO:0000313" key="13">
    <source>
        <dbReference type="Proteomes" id="UP000245609"/>
    </source>
</evidence>
<proteinExistence type="inferred from homology"/>
<name>A0A2T9Z9F3_9FUNG</name>
<dbReference type="InterPro" id="IPR013766">
    <property type="entry name" value="Thioredoxin_domain"/>
</dbReference>
<evidence type="ECO:0000256" key="3">
    <source>
        <dbReference type="ARBA" id="ARBA00022559"/>
    </source>
</evidence>
<evidence type="ECO:0000256" key="9">
    <source>
        <dbReference type="PIRNR" id="PIRNR000239"/>
    </source>
</evidence>
<dbReference type="GO" id="GO:0008379">
    <property type="term" value="F:thioredoxin peroxidase activity"/>
    <property type="evidence" value="ECO:0007669"/>
    <property type="project" value="TreeGrafter"/>
</dbReference>
<evidence type="ECO:0000256" key="8">
    <source>
        <dbReference type="ARBA" id="ARBA00049091"/>
    </source>
</evidence>
<dbReference type="GO" id="GO:0042744">
    <property type="term" value="P:hydrogen peroxide catabolic process"/>
    <property type="evidence" value="ECO:0007669"/>
    <property type="project" value="TreeGrafter"/>
</dbReference>
<accession>A0A2T9Z9F3</accession>
<evidence type="ECO:0000256" key="4">
    <source>
        <dbReference type="ARBA" id="ARBA00022862"/>
    </source>
</evidence>
<keyword evidence="6" id="KW-1015">Disulfide bond</keyword>
<evidence type="ECO:0000313" key="12">
    <source>
        <dbReference type="EMBL" id="PVV01175.1"/>
    </source>
</evidence>
<dbReference type="GO" id="GO:0033554">
    <property type="term" value="P:cellular response to stress"/>
    <property type="evidence" value="ECO:0007669"/>
    <property type="project" value="TreeGrafter"/>
</dbReference>
<dbReference type="PANTHER" id="PTHR10681">
    <property type="entry name" value="THIOREDOXIN PEROXIDASE"/>
    <property type="match status" value="1"/>
</dbReference>
<dbReference type="Pfam" id="PF10417">
    <property type="entry name" value="1-cysPrx_C"/>
    <property type="match status" value="1"/>
</dbReference>
<feature type="domain" description="Thioredoxin" evidence="11">
    <location>
        <begin position="3"/>
        <end position="161"/>
    </location>
</feature>
<gene>
    <name evidence="12" type="ORF">BB560_004418</name>
</gene>
<comment type="catalytic activity">
    <reaction evidence="8">
        <text>a hydroperoxide + [thioredoxin]-dithiol = an alcohol + [thioredoxin]-disulfide + H2O</text>
        <dbReference type="Rhea" id="RHEA:62620"/>
        <dbReference type="Rhea" id="RHEA-COMP:10698"/>
        <dbReference type="Rhea" id="RHEA-COMP:10700"/>
        <dbReference type="ChEBI" id="CHEBI:15377"/>
        <dbReference type="ChEBI" id="CHEBI:29950"/>
        <dbReference type="ChEBI" id="CHEBI:30879"/>
        <dbReference type="ChEBI" id="CHEBI:35924"/>
        <dbReference type="ChEBI" id="CHEBI:50058"/>
        <dbReference type="EC" id="1.11.1.24"/>
    </reaction>
</comment>
<protein>
    <recommendedName>
        <fullName evidence="2">thioredoxin-dependent peroxiredoxin</fullName>
        <ecNumber evidence="2">1.11.1.24</ecNumber>
    </recommendedName>
</protein>
<keyword evidence="4 9" id="KW-0049">Antioxidant</keyword>
<dbReference type="GO" id="GO:0005829">
    <property type="term" value="C:cytosol"/>
    <property type="evidence" value="ECO:0007669"/>
    <property type="project" value="TreeGrafter"/>
</dbReference>
<dbReference type="InterPro" id="IPR050217">
    <property type="entry name" value="Peroxiredoxin"/>
</dbReference>
<comment type="caution">
    <text evidence="12">The sequence shown here is derived from an EMBL/GenBank/DDBJ whole genome shotgun (WGS) entry which is preliminary data.</text>
</comment>
<dbReference type="AlphaFoldDB" id="A0A2T9Z9F3"/>
<evidence type="ECO:0000256" key="1">
    <source>
        <dbReference type="ARBA" id="ARBA00009796"/>
    </source>
</evidence>
<dbReference type="InterPro" id="IPR000866">
    <property type="entry name" value="AhpC/TSA"/>
</dbReference>
<evidence type="ECO:0000256" key="6">
    <source>
        <dbReference type="ARBA" id="ARBA00023157"/>
    </source>
</evidence>
<sequence>MALIPNCDAPQFTATAVIDGQFKKISLSDYKGKYVIIFFYPLDFTFVCPTEIIAFSEAYPEFKERGVEILGVSCDSEFSHLSWTNQSRHEGGIGKINYPLVSDFTKSIARSFQVLDEASGVPFRGLFLIDPNQKVRCMMINDNPVGRSTEEALRVVDALQFTDVHGEVCPINWKKGKDTIKPEVDQSKEFFNKNF</sequence>
<dbReference type="InterPro" id="IPR019479">
    <property type="entry name" value="Peroxiredoxin_C"/>
</dbReference>
<keyword evidence="5 9" id="KW-0560">Oxidoreductase</keyword>
<dbReference type="EC" id="1.11.1.24" evidence="2"/>
<dbReference type="Pfam" id="PF00578">
    <property type="entry name" value="AhpC-TSA"/>
    <property type="match status" value="1"/>
</dbReference>
<dbReference type="Proteomes" id="UP000245609">
    <property type="component" value="Unassembled WGS sequence"/>
</dbReference>
<keyword evidence="3 9" id="KW-0575">Peroxidase</keyword>
<dbReference type="Gene3D" id="3.40.30.10">
    <property type="entry name" value="Glutaredoxin"/>
    <property type="match status" value="1"/>
</dbReference>
<evidence type="ECO:0000259" key="11">
    <source>
        <dbReference type="PROSITE" id="PS51352"/>
    </source>
</evidence>
<organism evidence="12 13">
    <name type="scientific">Smittium megazygosporum</name>
    <dbReference type="NCBI Taxonomy" id="133381"/>
    <lineage>
        <taxon>Eukaryota</taxon>
        <taxon>Fungi</taxon>
        <taxon>Fungi incertae sedis</taxon>
        <taxon>Zoopagomycota</taxon>
        <taxon>Kickxellomycotina</taxon>
        <taxon>Harpellomycetes</taxon>
        <taxon>Harpellales</taxon>
        <taxon>Legeriomycetaceae</taxon>
        <taxon>Smittium</taxon>
    </lineage>
</organism>
<dbReference type="InterPro" id="IPR036249">
    <property type="entry name" value="Thioredoxin-like_sf"/>
</dbReference>
<dbReference type="SUPFAM" id="SSF52833">
    <property type="entry name" value="Thioredoxin-like"/>
    <property type="match status" value="1"/>
</dbReference>
<dbReference type="GO" id="GO:0045454">
    <property type="term" value="P:cell redox homeostasis"/>
    <property type="evidence" value="ECO:0007669"/>
    <property type="project" value="TreeGrafter"/>
</dbReference>
<keyword evidence="13" id="KW-1185">Reference proteome</keyword>
<comment type="similarity">
    <text evidence="1">Belongs to the peroxiredoxin family. AhpC/Prx1 subfamily.</text>
</comment>
<keyword evidence="7 9" id="KW-0676">Redox-active center</keyword>
<evidence type="ECO:0000256" key="10">
    <source>
        <dbReference type="PIRSR" id="PIRSR000239-1"/>
    </source>
</evidence>
<dbReference type="FunFam" id="3.40.30.10:FF:000003">
    <property type="entry name" value="Peroxiredoxin 1"/>
    <property type="match status" value="1"/>
</dbReference>
<dbReference type="GO" id="GO:0006979">
    <property type="term" value="P:response to oxidative stress"/>
    <property type="evidence" value="ECO:0007669"/>
    <property type="project" value="TreeGrafter"/>
</dbReference>
<feature type="active site" description="Cysteine sulfenic acid (-SOH) intermediate; for peroxidase activity" evidence="10">
    <location>
        <position position="48"/>
    </location>
</feature>
<dbReference type="PANTHER" id="PTHR10681:SF128">
    <property type="entry name" value="THIOREDOXIN-DEPENDENT PEROXIDE REDUCTASE, MITOCHONDRIAL"/>
    <property type="match status" value="1"/>
</dbReference>
<evidence type="ECO:0000256" key="5">
    <source>
        <dbReference type="ARBA" id="ARBA00023002"/>
    </source>
</evidence>
<evidence type="ECO:0000256" key="7">
    <source>
        <dbReference type="ARBA" id="ARBA00023284"/>
    </source>
</evidence>
<dbReference type="PROSITE" id="PS51352">
    <property type="entry name" value="THIOREDOXIN_2"/>
    <property type="match status" value="1"/>
</dbReference>
<dbReference type="STRING" id="133381.A0A2T9Z9F3"/>